<proteinExistence type="predicted"/>
<organism evidence="1 2">
    <name type="scientific">Anopheles arabiensis</name>
    <name type="common">Mosquito</name>
    <dbReference type="NCBI Taxonomy" id="7173"/>
    <lineage>
        <taxon>Eukaryota</taxon>
        <taxon>Metazoa</taxon>
        <taxon>Ecdysozoa</taxon>
        <taxon>Arthropoda</taxon>
        <taxon>Hexapoda</taxon>
        <taxon>Insecta</taxon>
        <taxon>Pterygota</taxon>
        <taxon>Neoptera</taxon>
        <taxon>Endopterygota</taxon>
        <taxon>Diptera</taxon>
        <taxon>Nematocera</taxon>
        <taxon>Culicoidea</taxon>
        <taxon>Culicidae</taxon>
        <taxon>Anophelinae</taxon>
        <taxon>Anopheles</taxon>
    </lineage>
</organism>
<keyword evidence="2" id="KW-1185">Reference proteome</keyword>
<dbReference type="Proteomes" id="UP000075840">
    <property type="component" value="Unassembled WGS sequence"/>
</dbReference>
<evidence type="ECO:0000313" key="1">
    <source>
        <dbReference type="EnsemblMetazoa" id="AARA015018-PA"/>
    </source>
</evidence>
<dbReference type="VEuPathDB" id="VectorBase:AARA015018"/>
<accession>A0A182IHU5</accession>
<evidence type="ECO:0000313" key="2">
    <source>
        <dbReference type="Proteomes" id="UP000075840"/>
    </source>
</evidence>
<name>A0A182IHU5_ANOAR</name>
<reference evidence="1" key="1">
    <citation type="submission" date="2022-08" db="UniProtKB">
        <authorList>
            <consortium name="EnsemblMetazoa"/>
        </authorList>
    </citation>
    <scope>IDENTIFICATION</scope>
    <source>
        <strain evidence="1">Dongola</strain>
    </source>
</reference>
<dbReference type="AlphaFoldDB" id="A0A182IHU5"/>
<sequence>AEVSCGKAKVGCGCVCTSAFACSRKVRRAVRKVKSQPLC</sequence>
<dbReference type="EMBL" id="APCN01005066">
    <property type="status" value="NOT_ANNOTATED_CDS"/>
    <property type="molecule type" value="Genomic_DNA"/>
</dbReference>
<dbReference type="EnsemblMetazoa" id="AARA015018-RA">
    <property type="protein sequence ID" value="AARA015018-PA"/>
    <property type="gene ID" value="AARA015018"/>
</dbReference>
<protein>
    <submittedName>
        <fullName evidence="1">Uncharacterized protein</fullName>
    </submittedName>
</protein>